<dbReference type="EMBL" id="SLWN01000010">
    <property type="protein sequence ID" value="TCO22127.1"/>
    <property type="molecule type" value="Genomic_DNA"/>
</dbReference>
<dbReference type="InterPro" id="IPR000073">
    <property type="entry name" value="AB_hydrolase_1"/>
</dbReference>
<evidence type="ECO:0000313" key="2">
    <source>
        <dbReference type="EMBL" id="TCO22127.1"/>
    </source>
</evidence>
<protein>
    <submittedName>
        <fullName evidence="2">Pimeloyl-ACP methyl ester carboxylesterase</fullName>
    </submittedName>
</protein>
<gene>
    <name evidence="2" type="ORF">EV652_110112</name>
</gene>
<dbReference type="GO" id="GO:0004806">
    <property type="term" value="F:triacylglycerol lipase activity"/>
    <property type="evidence" value="ECO:0007669"/>
    <property type="project" value="TreeGrafter"/>
</dbReference>
<dbReference type="Proteomes" id="UP000294508">
    <property type="component" value="Unassembled WGS sequence"/>
</dbReference>
<comment type="caution">
    <text evidence="2">The sequence shown here is derived from an EMBL/GenBank/DDBJ whole genome shotgun (WGS) entry which is preliminary data.</text>
</comment>
<evidence type="ECO:0000259" key="1">
    <source>
        <dbReference type="Pfam" id="PF12697"/>
    </source>
</evidence>
<reference evidence="2 3" key="1">
    <citation type="journal article" date="2015" name="Stand. Genomic Sci.">
        <title>Genomic Encyclopedia of Bacterial and Archaeal Type Strains, Phase III: the genomes of soil and plant-associated and newly described type strains.</title>
        <authorList>
            <person name="Whitman W.B."/>
            <person name="Woyke T."/>
            <person name="Klenk H.P."/>
            <person name="Zhou Y."/>
            <person name="Lilburn T.G."/>
            <person name="Beck B.J."/>
            <person name="De Vos P."/>
            <person name="Vandamme P."/>
            <person name="Eisen J.A."/>
            <person name="Garrity G."/>
            <person name="Hugenholtz P."/>
            <person name="Kyrpides N.C."/>
        </authorList>
    </citation>
    <scope>NUCLEOTIDE SEQUENCE [LARGE SCALE GENOMIC DNA]</scope>
    <source>
        <strain evidence="2 3">VKM Ac-2572</strain>
    </source>
</reference>
<dbReference type="OrthoDB" id="63519at2"/>
<dbReference type="Gene3D" id="3.40.50.1820">
    <property type="entry name" value="alpha/beta hydrolase"/>
    <property type="match status" value="1"/>
</dbReference>
<dbReference type="SUPFAM" id="SSF53474">
    <property type="entry name" value="alpha/beta-Hydrolases"/>
    <property type="match status" value="1"/>
</dbReference>
<dbReference type="PANTHER" id="PTHR43433:SF5">
    <property type="entry name" value="AB HYDROLASE-1 DOMAIN-CONTAINING PROTEIN"/>
    <property type="match status" value="1"/>
</dbReference>
<dbReference type="InterPro" id="IPR050471">
    <property type="entry name" value="AB_hydrolase"/>
</dbReference>
<feature type="domain" description="AB hydrolase-1" evidence="1">
    <location>
        <begin position="24"/>
        <end position="241"/>
    </location>
</feature>
<proteinExistence type="predicted"/>
<dbReference type="InterPro" id="IPR029058">
    <property type="entry name" value="AB_hydrolase_fold"/>
</dbReference>
<keyword evidence="3" id="KW-1185">Reference proteome</keyword>
<dbReference type="PANTHER" id="PTHR43433">
    <property type="entry name" value="HYDROLASE, ALPHA/BETA FOLD FAMILY PROTEIN"/>
    <property type="match status" value="1"/>
</dbReference>
<evidence type="ECO:0000313" key="3">
    <source>
        <dbReference type="Proteomes" id="UP000294508"/>
    </source>
</evidence>
<organism evidence="2 3">
    <name type="scientific">Kribbella steppae</name>
    <dbReference type="NCBI Taxonomy" id="2512223"/>
    <lineage>
        <taxon>Bacteria</taxon>
        <taxon>Bacillati</taxon>
        <taxon>Actinomycetota</taxon>
        <taxon>Actinomycetes</taxon>
        <taxon>Propionibacteriales</taxon>
        <taxon>Kribbellaceae</taxon>
        <taxon>Kribbella</taxon>
    </lineage>
</organism>
<name>A0A4R2HAG9_9ACTN</name>
<dbReference type="AlphaFoldDB" id="A0A4R2HAG9"/>
<accession>A0A4R2HAG9</accession>
<sequence length="256" mass="26740">MQKVTSADGTTIAYERQGSGPRLILVAGALCDRGALRPLADELAKDFDVVTYDRRGRGDSGDSTPYAVQREVDDIGALLTALGGTAAIYGHSSGAALAAVAAGAGLPFTQVVLHEPPYGPEDVDTEDEGAQVIELLAADRRREAIELFLMLAGMPKEAALETAAAPGLTDLAPTLAYDFAVMDHASPGGRVPFELLGRITQSTLVVAGTASPPFMVDAAHRIVKELPAASLSELADQDHVVPPEILAPVLRAHLLE</sequence>
<dbReference type="Pfam" id="PF12697">
    <property type="entry name" value="Abhydrolase_6"/>
    <property type="match status" value="1"/>
</dbReference>
<dbReference type="GO" id="GO:0046503">
    <property type="term" value="P:glycerolipid catabolic process"/>
    <property type="evidence" value="ECO:0007669"/>
    <property type="project" value="TreeGrafter"/>
</dbReference>
<dbReference type="RefSeq" id="WP_132212253.1">
    <property type="nucleotide sequence ID" value="NZ_SLWN01000010.1"/>
</dbReference>